<keyword evidence="5" id="KW-0067">ATP-binding</keyword>
<dbReference type="PANTHER" id="PTHR43788">
    <property type="entry name" value="DNA2/NAM7 HELICASE FAMILY MEMBER"/>
    <property type="match status" value="1"/>
</dbReference>
<evidence type="ECO:0000259" key="8">
    <source>
        <dbReference type="Pfam" id="PF13087"/>
    </source>
</evidence>
<dbReference type="CDD" id="cd17934">
    <property type="entry name" value="DEXXQc_Upf1-like"/>
    <property type="match status" value="1"/>
</dbReference>
<evidence type="ECO:0000313" key="9">
    <source>
        <dbReference type="EMBL" id="PDX57225.1"/>
    </source>
</evidence>
<evidence type="ECO:0000256" key="5">
    <source>
        <dbReference type="ARBA" id="ARBA00022840"/>
    </source>
</evidence>
<evidence type="ECO:0000256" key="1">
    <source>
        <dbReference type="ARBA" id="ARBA00007913"/>
    </source>
</evidence>
<protein>
    <submittedName>
        <fullName evidence="9">DNA helicase</fullName>
    </submittedName>
</protein>
<evidence type="ECO:0000313" key="10">
    <source>
        <dbReference type="Proteomes" id="UP000220752"/>
    </source>
</evidence>
<comment type="similarity">
    <text evidence="1">Belongs to the DNA2/NAM7 helicase family.</text>
</comment>
<dbReference type="GO" id="GO:0005524">
    <property type="term" value="F:ATP binding"/>
    <property type="evidence" value="ECO:0007669"/>
    <property type="project" value="UniProtKB-KW"/>
</dbReference>
<accession>A0A2A6Z776</accession>
<proteinExistence type="inferred from homology"/>
<dbReference type="Pfam" id="PF13086">
    <property type="entry name" value="AAA_11"/>
    <property type="match status" value="1"/>
</dbReference>
<dbReference type="InterPro" id="IPR027417">
    <property type="entry name" value="P-loop_NTPase"/>
</dbReference>
<evidence type="ECO:0000256" key="4">
    <source>
        <dbReference type="ARBA" id="ARBA00022806"/>
    </source>
</evidence>
<dbReference type="InterPro" id="IPR041677">
    <property type="entry name" value="DNA2/NAM7_AAA_11"/>
</dbReference>
<keyword evidence="3" id="KW-0378">Hydrolase</keyword>
<name>A0A2A6Z776_9FIRM</name>
<keyword evidence="10" id="KW-1185">Reference proteome</keyword>
<evidence type="ECO:0000259" key="6">
    <source>
        <dbReference type="Pfam" id="PF10881"/>
    </source>
</evidence>
<keyword evidence="2" id="KW-0547">Nucleotide-binding</keyword>
<evidence type="ECO:0000259" key="7">
    <source>
        <dbReference type="Pfam" id="PF13086"/>
    </source>
</evidence>
<dbReference type="AlphaFoldDB" id="A0A2A6Z776"/>
<dbReference type="Pfam" id="PF13087">
    <property type="entry name" value="AAA_12"/>
    <property type="match status" value="1"/>
</dbReference>
<feature type="domain" description="DUF2726" evidence="6">
    <location>
        <begin position="838"/>
        <end position="908"/>
    </location>
</feature>
<evidence type="ECO:0000256" key="2">
    <source>
        <dbReference type="ARBA" id="ARBA00022741"/>
    </source>
</evidence>
<dbReference type="Pfam" id="PF10881">
    <property type="entry name" value="DUF2726"/>
    <property type="match status" value="1"/>
</dbReference>
<dbReference type="InterPro" id="IPR047187">
    <property type="entry name" value="SF1_C_Upf1"/>
</dbReference>
<dbReference type="InterPro" id="IPR024402">
    <property type="entry name" value="DUF2726"/>
</dbReference>
<dbReference type="Gene3D" id="3.40.50.300">
    <property type="entry name" value="P-loop containing nucleotide triphosphate hydrolases"/>
    <property type="match status" value="2"/>
</dbReference>
<dbReference type="CDD" id="cd18808">
    <property type="entry name" value="SF1_C_Upf1"/>
    <property type="match status" value="1"/>
</dbReference>
<dbReference type="GO" id="GO:0043139">
    <property type="term" value="F:5'-3' DNA helicase activity"/>
    <property type="evidence" value="ECO:0007669"/>
    <property type="project" value="TreeGrafter"/>
</dbReference>
<gene>
    <name evidence="9" type="ORF">CGS46_11845</name>
</gene>
<organism evidence="9 10">
    <name type="scientific">Faecalibacterium langellae</name>
    <dbReference type="NCBI Taxonomy" id="3435293"/>
    <lineage>
        <taxon>Bacteria</taxon>
        <taxon>Bacillati</taxon>
        <taxon>Bacillota</taxon>
        <taxon>Clostridia</taxon>
        <taxon>Eubacteriales</taxon>
        <taxon>Oscillospiraceae</taxon>
        <taxon>Faecalibacterium</taxon>
    </lineage>
</organism>
<dbReference type="InterPro" id="IPR050534">
    <property type="entry name" value="Coronavir_polyprotein_1ab"/>
</dbReference>
<sequence>MDARTTMILAKGKTITADAEKCIYNDKTGKWEVLFKNGKIFYYSGKNIVYLKNPTHLETKNYQVRKNGKLFGHVQDIFSFQAEDEEYWHVIFSSGVERDYRCQDLQIEKSVFESKQARDVFDYLKETAELTSVRTESNTAVLTKQYEKIDFLSNETAAASYLDPSGYQAETGLQADAPIFPFGCNESQFKAVTNALSNRVSVIEGPPGTGKTQTILNIIANLIMQGKTVQVVSNNNSAIENVQEKLAGAKYQMGFFVALLGKEQRKETFLEQQTGKYPDLSAWRKPEYQTQEFFEKVRGTSLTLQEVFHNKNRLAELYQEKSALQLEREHYDAFQRKCSAQKKLFPKSLSSEKILYFWQEYLDFQENEKRAGFFYWLKCRFSYGIDMRKLLRENSAQVLDNLHELYYQKKSDELNQKIQILEDKLAEVNANRLIAEFTEMSLHCFRAELAKRYSRTAGRPVFSKDSIWKTPDEVLREYPVVLSTTYTARSSLGRNARFDYVVMDEASQVDVATGFLSLSCAANAVIVGDTKQLPNVISSDQREALSGVFAKYKIDDAYDFSQYSFLRSLCARMEQKIPQVTLREHYRCHPMIIGFCNQKFYHGDLIVMTEDHGEKALKLVLTVPGHHERDHMNQRQIDAIQKEVLPELAFQQEEIGIIAPYKNQARQIEKELNAPQIDVSTVHKFQGREKDAIILSTVDDIITPFSDDPNLLNVAVSRAKKELIVVASEMKQPEGSNIGDLIGYIRYHNCDVQHSAVSSVFDYLYKQYRETRLAYLQKRGRISEYDSENLMYHLIWDELEKREDQTLDVIFHQPLYLLIRDQVRLNREERDFINNGLSHLDFLIYNRVSKQPILAIEVDGYQYHKEGTAQAERDRLKNYILEQYKIPLIRFATNGSNESKLLSDKLDEILAASLIN</sequence>
<dbReference type="GO" id="GO:0016787">
    <property type="term" value="F:hydrolase activity"/>
    <property type="evidence" value="ECO:0007669"/>
    <property type="project" value="UniProtKB-KW"/>
</dbReference>
<dbReference type="EMBL" id="NMTQ01000037">
    <property type="protein sequence ID" value="PDX57225.1"/>
    <property type="molecule type" value="Genomic_DNA"/>
</dbReference>
<feature type="domain" description="DNA2/NAM7 helicase helicase" evidence="7">
    <location>
        <begin position="184"/>
        <end position="539"/>
    </location>
</feature>
<evidence type="ECO:0000256" key="3">
    <source>
        <dbReference type="ARBA" id="ARBA00022801"/>
    </source>
</evidence>
<dbReference type="InterPro" id="IPR041679">
    <property type="entry name" value="DNA2/NAM7-like_C"/>
</dbReference>
<dbReference type="PANTHER" id="PTHR43788:SF8">
    <property type="entry name" value="DNA-BINDING PROTEIN SMUBP-2"/>
    <property type="match status" value="1"/>
</dbReference>
<dbReference type="Proteomes" id="UP000220752">
    <property type="component" value="Unassembled WGS sequence"/>
</dbReference>
<keyword evidence="4 9" id="KW-0347">Helicase</keyword>
<feature type="domain" description="DNA2/NAM7 helicase-like C-terminal" evidence="8">
    <location>
        <begin position="567"/>
        <end position="728"/>
    </location>
</feature>
<dbReference type="Gene3D" id="3.40.960.10">
    <property type="entry name" value="VSR Endonuclease"/>
    <property type="match status" value="1"/>
</dbReference>
<comment type="caution">
    <text evidence="9">The sequence shown here is derived from an EMBL/GenBank/DDBJ whole genome shotgun (WGS) entry which is preliminary data.</text>
</comment>
<reference evidence="9 10" key="1">
    <citation type="journal article" date="2017" name="Front. Microbiol.">
        <title>New Insights into the Diversity of the Genus Faecalibacterium.</title>
        <authorList>
            <person name="Benevides L."/>
            <person name="Burman S."/>
            <person name="Martin R."/>
            <person name="Robert V."/>
            <person name="Thomas M."/>
            <person name="Miquel S."/>
            <person name="Chain F."/>
            <person name="Sokol H."/>
            <person name="Bermudez-Humaran L.G."/>
            <person name="Morrison M."/>
            <person name="Langella P."/>
            <person name="Azevedo V.A."/>
            <person name="Chatel J.M."/>
            <person name="Soares S."/>
        </authorList>
    </citation>
    <scope>NUCLEOTIDE SEQUENCE [LARGE SCALE GENOMIC DNA]</scope>
    <source>
        <strain evidence="10">CNCM I-4540</strain>
    </source>
</reference>
<dbReference type="SUPFAM" id="SSF52540">
    <property type="entry name" value="P-loop containing nucleoside triphosphate hydrolases"/>
    <property type="match status" value="1"/>
</dbReference>